<evidence type="ECO:0000259" key="10">
    <source>
        <dbReference type="PROSITE" id="PS50157"/>
    </source>
</evidence>
<evidence type="ECO:0000256" key="5">
    <source>
        <dbReference type="ARBA" id="ARBA00022833"/>
    </source>
</evidence>
<dbReference type="InterPro" id="IPR036236">
    <property type="entry name" value="Znf_C2H2_sf"/>
</dbReference>
<evidence type="ECO:0000256" key="6">
    <source>
        <dbReference type="ARBA" id="ARBA00023015"/>
    </source>
</evidence>
<dbReference type="Gene3D" id="3.30.160.60">
    <property type="entry name" value="Classic Zinc Finger"/>
    <property type="match status" value="1"/>
</dbReference>
<dbReference type="PROSITE" id="PS50157">
    <property type="entry name" value="ZINC_FINGER_C2H2_2"/>
    <property type="match status" value="1"/>
</dbReference>
<evidence type="ECO:0000256" key="4">
    <source>
        <dbReference type="ARBA" id="ARBA00022771"/>
    </source>
</evidence>
<dbReference type="GO" id="GO:0008270">
    <property type="term" value="F:zinc ion binding"/>
    <property type="evidence" value="ECO:0007669"/>
    <property type="project" value="UniProtKB-KW"/>
</dbReference>
<keyword evidence="12" id="KW-1185">Reference proteome</keyword>
<dbReference type="AlphaFoldDB" id="A0A2Z6N3K1"/>
<name>A0A2Z6N3K1_TRISU</name>
<evidence type="ECO:0000256" key="1">
    <source>
        <dbReference type="ARBA" id="ARBA00004123"/>
    </source>
</evidence>
<gene>
    <name evidence="11" type="ORF">TSUD_31320</name>
</gene>
<dbReference type="GO" id="GO:0005634">
    <property type="term" value="C:nucleus"/>
    <property type="evidence" value="ECO:0007669"/>
    <property type="project" value="UniProtKB-SubCell"/>
</dbReference>
<comment type="subcellular location">
    <subcellularLocation>
        <location evidence="1">Nucleus</location>
    </subcellularLocation>
</comment>
<dbReference type="SUPFAM" id="SSF57667">
    <property type="entry name" value="beta-beta-alpha zinc fingers"/>
    <property type="match status" value="1"/>
</dbReference>
<keyword evidence="3" id="KW-0677">Repeat</keyword>
<evidence type="ECO:0000256" key="8">
    <source>
        <dbReference type="ARBA" id="ARBA00023242"/>
    </source>
</evidence>
<dbReference type="Pfam" id="PF13912">
    <property type="entry name" value="zf-C2H2_6"/>
    <property type="match status" value="2"/>
</dbReference>
<dbReference type="EMBL" id="DF973432">
    <property type="protein sequence ID" value="GAU30660.1"/>
    <property type="molecule type" value="Genomic_DNA"/>
</dbReference>
<dbReference type="PROSITE" id="PS00028">
    <property type="entry name" value="ZINC_FINGER_C2H2_1"/>
    <property type="match status" value="2"/>
</dbReference>
<keyword evidence="2" id="KW-0479">Metal-binding</keyword>
<evidence type="ECO:0000256" key="7">
    <source>
        <dbReference type="ARBA" id="ARBA00023163"/>
    </source>
</evidence>
<evidence type="ECO:0000256" key="9">
    <source>
        <dbReference type="PROSITE-ProRule" id="PRU00042"/>
    </source>
</evidence>
<keyword evidence="8" id="KW-0539">Nucleus</keyword>
<protein>
    <recommendedName>
        <fullName evidence="10">C2H2-type domain-containing protein</fullName>
    </recommendedName>
</protein>
<evidence type="ECO:0000313" key="11">
    <source>
        <dbReference type="EMBL" id="GAU30660.1"/>
    </source>
</evidence>
<dbReference type="OrthoDB" id="6077919at2759"/>
<evidence type="ECO:0000313" key="12">
    <source>
        <dbReference type="Proteomes" id="UP000242715"/>
    </source>
</evidence>
<proteinExistence type="predicted"/>
<dbReference type="SMART" id="SM00355">
    <property type="entry name" value="ZnF_C2H2"/>
    <property type="match status" value="2"/>
</dbReference>
<accession>A0A2Z6N3K1</accession>
<dbReference type="PANTHER" id="PTHR26374">
    <property type="entry name" value="ZINC FINGER PROTEIN ZAT5"/>
    <property type="match status" value="1"/>
</dbReference>
<evidence type="ECO:0000256" key="2">
    <source>
        <dbReference type="ARBA" id="ARBA00022723"/>
    </source>
</evidence>
<reference evidence="12" key="1">
    <citation type="journal article" date="2017" name="Front. Plant Sci.">
        <title>Climate Clever Clovers: New Paradigm to Reduce the Environmental Footprint of Ruminants by Breeding Low Methanogenic Forages Utilizing Haplotype Variation.</title>
        <authorList>
            <person name="Kaur P."/>
            <person name="Appels R."/>
            <person name="Bayer P.E."/>
            <person name="Keeble-Gagnere G."/>
            <person name="Wang J."/>
            <person name="Hirakawa H."/>
            <person name="Shirasawa K."/>
            <person name="Vercoe P."/>
            <person name="Stefanova K."/>
            <person name="Durmic Z."/>
            <person name="Nichols P."/>
            <person name="Revell C."/>
            <person name="Isobe S.N."/>
            <person name="Edwards D."/>
            <person name="Erskine W."/>
        </authorList>
    </citation>
    <scope>NUCLEOTIDE SEQUENCE [LARGE SCALE GENOMIC DNA]</scope>
    <source>
        <strain evidence="12">cv. Daliak</strain>
    </source>
</reference>
<sequence>MESSLEQHQLSLGSMEHTNYITKGKGSKLVIRGIGARAWYNMYECTTCNKVFSKFQALGGHITSHKKASALEIAQDDGNNNSSRINNKYKLHECSICGSEYTSGQALGGHMTCHRAPVKTATSLKPMALKPYKPRKKRHVLPLNFDLNLPAAPGDEKRESKFAFANCIHATTGTNKSCIICTILGEFSLL</sequence>
<organism evidence="11 12">
    <name type="scientific">Trifolium subterraneum</name>
    <name type="common">Subterranean clover</name>
    <dbReference type="NCBI Taxonomy" id="3900"/>
    <lineage>
        <taxon>Eukaryota</taxon>
        <taxon>Viridiplantae</taxon>
        <taxon>Streptophyta</taxon>
        <taxon>Embryophyta</taxon>
        <taxon>Tracheophyta</taxon>
        <taxon>Spermatophyta</taxon>
        <taxon>Magnoliopsida</taxon>
        <taxon>eudicotyledons</taxon>
        <taxon>Gunneridae</taxon>
        <taxon>Pentapetalae</taxon>
        <taxon>rosids</taxon>
        <taxon>fabids</taxon>
        <taxon>Fabales</taxon>
        <taxon>Fabaceae</taxon>
        <taxon>Papilionoideae</taxon>
        <taxon>50 kb inversion clade</taxon>
        <taxon>NPAAA clade</taxon>
        <taxon>Hologalegina</taxon>
        <taxon>IRL clade</taxon>
        <taxon>Trifolieae</taxon>
        <taxon>Trifolium</taxon>
    </lineage>
</organism>
<keyword evidence="5" id="KW-0862">Zinc</keyword>
<keyword evidence="6" id="KW-0805">Transcription regulation</keyword>
<dbReference type="Proteomes" id="UP000242715">
    <property type="component" value="Unassembled WGS sequence"/>
</dbReference>
<dbReference type="InterPro" id="IPR013087">
    <property type="entry name" value="Znf_C2H2_type"/>
</dbReference>
<keyword evidence="7" id="KW-0804">Transcription</keyword>
<feature type="domain" description="C2H2-type" evidence="10">
    <location>
        <begin position="43"/>
        <end position="70"/>
    </location>
</feature>
<evidence type="ECO:0000256" key="3">
    <source>
        <dbReference type="ARBA" id="ARBA00022737"/>
    </source>
</evidence>
<keyword evidence="4 9" id="KW-0863">Zinc-finger</keyword>
<dbReference type="PANTHER" id="PTHR26374:SF456">
    <property type="entry name" value="ZINC FINGER PROTEIN ZAT5-LIKE"/>
    <property type="match status" value="1"/>
</dbReference>